<evidence type="ECO:0000313" key="5">
    <source>
        <dbReference type="EMBL" id="CAK5280987.1"/>
    </source>
</evidence>
<reference evidence="4" key="1">
    <citation type="submission" date="2023-11" db="EMBL/GenBank/DDBJ databases">
        <authorList>
            <person name="De Vega J J."/>
            <person name="De Vega J J."/>
        </authorList>
    </citation>
    <scope>NUCLEOTIDE SEQUENCE</scope>
</reference>
<evidence type="ECO:0000313" key="4">
    <source>
        <dbReference type="EMBL" id="CAK5279284.1"/>
    </source>
</evidence>
<dbReference type="InterPro" id="IPR009686">
    <property type="entry name" value="Senescence/spartin_C"/>
</dbReference>
<organism evidence="4 6">
    <name type="scientific">Mycena citricolor</name>
    <dbReference type="NCBI Taxonomy" id="2018698"/>
    <lineage>
        <taxon>Eukaryota</taxon>
        <taxon>Fungi</taxon>
        <taxon>Dikarya</taxon>
        <taxon>Basidiomycota</taxon>
        <taxon>Agaricomycotina</taxon>
        <taxon>Agaricomycetes</taxon>
        <taxon>Agaricomycetidae</taxon>
        <taxon>Agaricales</taxon>
        <taxon>Marasmiineae</taxon>
        <taxon>Mycenaceae</taxon>
        <taxon>Mycena</taxon>
    </lineage>
</organism>
<feature type="domain" description="Senescence" evidence="3">
    <location>
        <begin position="233"/>
        <end position="482"/>
    </location>
</feature>
<accession>A0AAD2HMV6</accession>
<dbReference type="GO" id="GO:0051301">
    <property type="term" value="P:cell division"/>
    <property type="evidence" value="ECO:0007669"/>
    <property type="project" value="TreeGrafter"/>
</dbReference>
<evidence type="ECO:0000259" key="3">
    <source>
        <dbReference type="Pfam" id="PF06911"/>
    </source>
</evidence>
<keyword evidence="2" id="KW-0732">Signal</keyword>
<protein>
    <recommendedName>
        <fullName evidence="3">Senescence domain-containing protein</fullName>
    </recommendedName>
</protein>
<feature type="region of interest" description="Disordered" evidence="1">
    <location>
        <begin position="322"/>
        <end position="404"/>
    </location>
</feature>
<dbReference type="PANTHER" id="PTHR21068:SF43">
    <property type="entry name" value="SPARTIN"/>
    <property type="match status" value="1"/>
</dbReference>
<dbReference type="EMBL" id="CAVNYO010000441">
    <property type="protein sequence ID" value="CAK5280987.1"/>
    <property type="molecule type" value="Genomic_DNA"/>
</dbReference>
<proteinExistence type="predicted"/>
<evidence type="ECO:0000256" key="2">
    <source>
        <dbReference type="SAM" id="SignalP"/>
    </source>
</evidence>
<feature type="compositionally biased region" description="Pro residues" evidence="1">
    <location>
        <begin position="368"/>
        <end position="387"/>
    </location>
</feature>
<gene>
    <name evidence="4" type="ORF">MYCIT1_LOCUS29225</name>
    <name evidence="5" type="ORF">MYCIT1_LOCUS31777</name>
</gene>
<feature type="signal peptide" evidence="2">
    <location>
        <begin position="1"/>
        <end position="19"/>
    </location>
</feature>
<dbReference type="Proteomes" id="UP001295794">
    <property type="component" value="Unassembled WGS sequence"/>
</dbReference>
<feature type="chain" id="PRO_5042440760" description="Senescence domain-containing protein" evidence="2">
    <location>
        <begin position="20"/>
        <end position="491"/>
    </location>
</feature>
<dbReference type="PANTHER" id="PTHR21068">
    <property type="entry name" value="SPARTIN"/>
    <property type="match status" value="1"/>
</dbReference>
<keyword evidence="6" id="KW-1185">Reference proteome</keyword>
<dbReference type="InterPro" id="IPR045036">
    <property type="entry name" value="Spartin-like"/>
</dbReference>
<dbReference type="GO" id="GO:0005886">
    <property type="term" value="C:plasma membrane"/>
    <property type="evidence" value="ECO:0007669"/>
    <property type="project" value="TreeGrafter"/>
</dbReference>
<comment type="caution">
    <text evidence="4">The sequence shown here is derived from an EMBL/GenBank/DDBJ whole genome shotgun (WGS) entry which is preliminary data.</text>
</comment>
<dbReference type="AlphaFoldDB" id="A0AAD2HMV6"/>
<dbReference type="Pfam" id="PF06911">
    <property type="entry name" value="Senescence"/>
    <property type="match status" value="1"/>
</dbReference>
<dbReference type="EMBL" id="CAVNYO010000436">
    <property type="protein sequence ID" value="CAK5279284.1"/>
    <property type="molecule type" value="Genomic_DNA"/>
</dbReference>
<evidence type="ECO:0000256" key="1">
    <source>
        <dbReference type="SAM" id="MobiDB-lite"/>
    </source>
</evidence>
<evidence type="ECO:0000313" key="6">
    <source>
        <dbReference type="Proteomes" id="UP001295794"/>
    </source>
</evidence>
<sequence>MTTLQDAFLLCSLFHCTLSEGKHSQTGTLALECVTVQFAATSSSSSSSPAFMGDDRPDHHVYLILRIKDTEIPIEPGRNVQTHLSESGTRTYTFLPTSSDPSELVLTVALPDIPDSHYLEDIEVFEGVLGQYAVLRPPFQAAAEEVPLPTNIYDKEDMKDLRGHLVLVNQDNGEVVGEFEQKFEVKEDPMLTKSESKASDPVIIEVEESTDLAARDADALQIFARAIPPDQRDWITSSATLISHAISGSTTLVIRALSAGTSYYTNHTKPAPAPAPGASSNALAFVSSSRTRQGLAAVHSVSGQAVKVSSKTVKLIDEMIKKAMGNSKGKGRSLAPPLPSRTPSPSRNLDPPPPPYSRTPSPTTDAKPPLPPRRQPSPGLGPGPPLPARKTAADTSQMHQGKLSKKARVVLSLDLILATIDHSTRRILDEGSRNLERAVGHQYGPQAAETSVLAAGTAKNLALVYIDMRGIGRRALLRRAGKEFVKGRLHG</sequence>
<name>A0AAD2HMV6_9AGAR</name>